<evidence type="ECO:0000313" key="2">
    <source>
        <dbReference type="EnsemblMetazoa" id="BGLB025875-PA"/>
    </source>
</evidence>
<dbReference type="GO" id="GO:0043066">
    <property type="term" value="P:negative regulation of apoptotic process"/>
    <property type="evidence" value="ECO:0007669"/>
    <property type="project" value="TreeGrafter"/>
</dbReference>
<proteinExistence type="predicted"/>
<dbReference type="Gene3D" id="3.30.40.10">
    <property type="entry name" value="Zinc/RING finger domain, C3HC4 (zinc finger)"/>
    <property type="match status" value="1"/>
</dbReference>
<dbReference type="VEuPathDB" id="VectorBase:BGLAX_035021"/>
<dbReference type="AlphaFoldDB" id="A0A2C9L1B9"/>
<dbReference type="VEuPathDB" id="VectorBase:BGLB025875"/>
<dbReference type="KEGG" id="bgt:106078844"/>
<gene>
    <name evidence="2" type="primary">106078844</name>
</gene>
<dbReference type="PANTHER" id="PTHR10044">
    <property type="entry name" value="INHIBITOR OF APOPTOSIS"/>
    <property type="match status" value="1"/>
</dbReference>
<dbReference type="InterPro" id="IPR013083">
    <property type="entry name" value="Znf_RING/FYVE/PHD"/>
</dbReference>
<dbReference type="PROSITE" id="PS50143">
    <property type="entry name" value="BIR_REPEAT_2"/>
    <property type="match status" value="2"/>
</dbReference>
<evidence type="ECO:0000313" key="3">
    <source>
        <dbReference type="Proteomes" id="UP000076420"/>
    </source>
</evidence>
<dbReference type="Gene3D" id="1.10.1170.10">
    <property type="entry name" value="Inhibitor Of Apoptosis Protein (2mihbC-IAP-1), Chain A"/>
    <property type="match status" value="2"/>
</dbReference>
<dbReference type="InterPro" id="IPR001370">
    <property type="entry name" value="BIR_rpt"/>
</dbReference>
<evidence type="ECO:0008006" key="4">
    <source>
        <dbReference type="Google" id="ProtNLM"/>
    </source>
</evidence>
<dbReference type="EnsemblMetazoa" id="BGLB025875-RA">
    <property type="protein sequence ID" value="BGLB025875-PA"/>
    <property type="gene ID" value="BGLB025875"/>
</dbReference>
<organism evidence="2 3">
    <name type="scientific">Biomphalaria glabrata</name>
    <name type="common">Bloodfluke planorb</name>
    <name type="synonym">Freshwater snail</name>
    <dbReference type="NCBI Taxonomy" id="6526"/>
    <lineage>
        <taxon>Eukaryota</taxon>
        <taxon>Metazoa</taxon>
        <taxon>Spiralia</taxon>
        <taxon>Lophotrochozoa</taxon>
        <taxon>Mollusca</taxon>
        <taxon>Gastropoda</taxon>
        <taxon>Heterobranchia</taxon>
        <taxon>Euthyneura</taxon>
        <taxon>Panpulmonata</taxon>
        <taxon>Hygrophila</taxon>
        <taxon>Lymnaeoidea</taxon>
        <taxon>Planorbidae</taxon>
        <taxon>Biomphalaria</taxon>
    </lineage>
</organism>
<feature type="compositionally biased region" description="Low complexity" evidence="1">
    <location>
        <begin position="94"/>
        <end position="103"/>
    </location>
</feature>
<dbReference type="GO" id="GO:0005737">
    <property type="term" value="C:cytoplasm"/>
    <property type="evidence" value="ECO:0007669"/>
    <property type="project" value="TreeGrafter"/>
</dbReference>
<feature type="region of interest" description="Disordered" evidence="1">
    <location>
        <begin position="94"/>
        <end position="113"/>
    </location>
</feature>
<sequence>MIIPNSWEWDRLRTYVLYPESAKMSALHLAAAGFEYVGNGIRSTVMCVSCRQGIDLDLEEWMPDDVFQSVHQQSSPACDFVNRERHMVERASNSAAASSAVSNIQDEDVSKNTHQNEIGIKRNKSDWGASGGRGREGVTAKLSPVPRERQARIRYRSKKARLKTFDKRQSVFPVDVRKMAMCGLYDTGEGDCVRCFSCGGGLKNWRINDHPCIEHIRSYPNCSFVKKQKSPEFYSAVMYLNAYFSSKDQITKSMVKAHMLHKAQAEILTLTEENETFSRRLQCRSCGVDLFGIEADLFQPCGHFVVCLSCGRSIQSCVECGHLIEGHITARLS</sequence>
<accession>A0A2C9L1B9</accession>
<dbReference type="Pfam" id="PF00653">
    <property type="entry name" value="BIR"/>
    <property type="match status" value="2"/>
</dbReference>
<dbReference type="CDD" id="cd00022">
    <property type="entry name" value="BIR"/>
    <property type="match status" value="1"/>
</dbReference>
<evidence type="ECO:0000256" key="1">
    <source>
        <dbReference type="SAM" id="MobiDB-lite"/>
    </source>
</evidence>
<protein>
    <recommendedName>
        <fullName evidence="4">RING-type domain-containing protein</fullName>
    </recommendedName>
</protein>
<dbReference type="InterPro" id="IPR050784">
    <property type="entry name" value="IAP"/>
</dbReference>
<dbReference type="GO" id="GO:0005634">
    <property type="term" value="C:nucleus"/>
    <property type="evidence" value="ECO:0007669"/>
    <property type="project" value="TreeGrafter"/>
</dbReference>
<dbReference type="GO" id="GO:0051726">
    <property type="term" value="P:regulation of cell cycle"/>
    <property type="evidence" value="ECO:0007669"/>
    <property type="project" value="TreeGrafter"/>
</dbReference>
<dbReference type="SUPFAM" id="SSF57924">
    <property type="entry name" value="Inhibitor of apoptosis (IAP) repeat"/>
    <property type="match status" value="2"/>
</dbReference>
<dbReference type="GO" id="GO:0043027">
    <property type="term" value="F:cysteine-type endopeptidase inhibitor activity involved in apoptotic process"/>
    <property type="evidence" value="ECO:0007669"/>
    <property type="project" value="TreeGrafter"/>
</dbReference>
<dbReference type="STRING" id="6526.A0A2C9L1B9"/>
<dbReference type="SMART" id="SM00238">
    <property type="entry name" value="BIR"/>
    <property type="match status" value="2"/>
</dbReference>
<dbReference type="PANTHER" id="PTHR10044:SF139">
    <property type="entry name" value="DEATH-ASSOCIATED INHIBITOR OF APOPTOSIS 2"/>
    <property type="match status" value="1"/>
</dbReference>
<name>A0A2C9L1B9_BIOGL</name>
<reference evidence="2" key="1">
    <citation type="submission" date="2020-05" db="UniProtKB">
        <authorList>
            <consortium name="EnsemblMetazoa"/>
        </authorList>
    </citation>
    <scope>IDENTIFICATION</scope>
    <source>
        <strain evidence="2">BB02</strain>
    </source>
</reference>
<dbReference type="Proteomes" id="UP000076420">
    <property type="component" value="Unassembled WGS sequence"/>
</dbReference>